<reference evidence="2" key="1">
    <citation type="journal article" date="2015" name="Genome Announc.">
        <title>Complete Genome Sequence of the Bacteriochlorophyll b-Producing Photosynthetic Bacterium Blastochloris viridis.</title>
        <authorList>
            <person name="Tsukatani Y."/>
            <person name="Hirose Y."/>
            <person name="Harada J."/>
            <person name="Misawa N."/>
            <person name="Mori K."/>
            <person name="Inoue K."/>
            <person name="Tamiaki H."/>
        </authorList>
    </citation>
    <scope>NUCLEOTIDE SEQUENCE [LARGE SCALE GENOMIC DNA]</scope>
    <source>
        <strain evidence="2">DSM 133</strain>
    </source>
</reference>
<evidence type="ECO:0000256" key="1">
    <source>
        <dbReference type="SAM" id="MobiDB-lite"/>
    </source>
</evidence>
<proteinExistence type="predicted"/>
<accession>A0A182D5Z6</accession>
<dbReference type="AlphaFoldDB" id="A0A182D5Z6"/>
<name>A0A182D5Z6_BLAVI</name>
<evidence type="ECO:0000313" key="2">
    <source>
        <dbReference type="EMBL" id="BAS00890.1"/>
    </source>
</evidence>
<sequence length="92" mass="10020">MAENNHRFVRCSSSRPQELRPRHHAHRTAGDHRVTPESRSTASPRRKRALGRMAASPTGSDAIEPPARLSAAQALREGGSTSNIRPGELMDG</sequence>
<feature type="region of interest" description="Disordered" evidence="1">
    <location>
        <begin position="73"/>
        <end position="92"/>
    </location>
</feature>
<feature type="region of interest" description="Disordered" evidence="1">
    <location>
        <begin position="1"/>
        <end position="66"/>
    </location>
</feature>
<dbReference type="EMBL" id="AP014854">
    <property type="protein sequence ID" value="BAS00890.1"/>
    <property type="molecule type" value="Genomic_DNA"/>
</dbReference>
<gene>
    <name evidence="2" type="ORF">BV133_3296</name>
</gene>
<protein>
    <submittedName>
        <fullName evidence="2">Uncharacterized protein</fullName>
    </submittedName>
</protein>
<organism evidence="2">
    <name type="scientific">Blastochloris viridis</name>
    <name type="common">Rhodopseudomonas viridis</name>
    <dbReference type="NCBI Taxonomy" id="1079"/>
    <lineage>
        <taxon>Bacteria</taxon>
        <taxon>Pseudomonadati</taxon>
        <taxon>Pseudomonadota</taxon>
        <taxon>Alphaproteobacteria</taxon>
        <taxon>Hyphomicrobiales</taxon>
        <taxon>Blastochloridaceae</taxon>
        <taxon>Blastochloris</taxon>
    </lineage>
</organism>